<dbReference type="InterPro" id="IPR018727">
    <property type="entry name" value="DUF2267"/>
</dbReference>
<evidence type="ECO:0000313" key="1">
    <source>
        <dbReference type="EMBL" id="PKD44058.1"/>
    </source>
</evidence>
<reference evidence="1 2" key="1">
    <citation type="submission" date="2017-11" db="EMBL/GenBank/DDBJ databases">
        <title>Rhodohalobacter 15182 sp. nov., isolated from a salt lake.</title>
        <authorList>
            <person name="Han S."/>
        </authorList>
    </citation>
    <scope>NUCLEOTIDE SEQUENCE [LARGE SCALE GENOMIC DNA]</scope>
    <source>
        <strain evidence="1 2">15182</strain>
    </source>
</reference>
<comment type="caution">
    <text evidence="1">The sequence shown here is derived from an EMBL/GenBank/DDBJ whole genome shotgun (WGS) entry which is preliminary data.</text>
</comment>
<dbReference type="EMBL" id="PISP01000001">
    <property type="protein sequence ID" value="PKD44058.1"/>
    <property type="molecule type" value="Genomic_DNA"/>
</dbReference>
<sequence length="150" mass="17489">MSIQVNFEKHCKEADEWMVEIAEQMGYPDRSDWAYGTLKTVLHVLRDRTTVEEVFQLSAQLPVLIRGIYFEGYKLSGKPDKMNAKEFMSRIKKDLGNSNPITAEEAFRVVLELLYEKTSTGEMDDIRGQMPKAIQQIWNKYRPLEMSDDF</sequence>
<organism evidence="1 2">
    <name type="scientific">Rhodohalobacter barkolensis</name>
    <dbReference type="NCBI Taxonomy" id="2053187"/>
    <lineage>
        <taxon>Bacteria</taxon>
        <taxon>Pseudomonadati</taxon>
        <taxon>Balneolota</taxon>
        <taxon>Balneolia</taxon>
        <taxon>Balneolales</taxon>
        <taxon>Balneolaceae</taxon>
        <taxon>Rhodohalobacter</taxon>
    </lineage>
</organism>
<dbReference type="Gene3D" id="1.10.490.110">
    <property type="entry name" value="Uncharacterized conserved protein DUF2267"/>
    <property type="match status" value="1"/>
</dbReference>
<dbReference type="Proteomes" id="UP000233398">
    <property type="component" value="Unassembled WGS sequence"/>
</dbReference>
<dbReference type="RefSeq" id="WP_101071307.1">
    <property type="nucleotide sequence ID" value="NZ_PISP01000001.1"/>
</dbReference>
<evidence type="ECO:0000313" key="2">
    <source>
        <dbReference type="Proteomes" id="UP000233398"/>
    </source>
</evidence>
<protein>
    <submittedName>
        <fullName evidence="1">DUF2267 domain-containing protein</fullName>
    </submittedName>
</protein>
<proteinExistence type="predicted"/>
<dbReference type="InterPro" id="IPR038282">
    <property type="entry name" value="DUF2267_sf"/>
</dbReference>
<accession>A0A2N0VIU4</accession>
<dbReference type="AlphaFoldDB" id="A0A2N0VIU4"/>
<keyword evidence="2" id="KW-1185">Reference proteome</keyword>
<dbReference type="Pfam" id="PF10025">
    <property type="entry name" value="DUF2267"/>
    <property type="match status" value="1"/>
</dbReference>
<gene>
    <name evidence="1" type="ORF">CWD77_00850</name>
</gene>
<name>A0A2N0VIU4_9BACT</name>
<dbReference type="OrthoDB" id="1437314at2"/>